<dbReference type="KEGG" id="sasa:106610030"/>
<evidence type="ECO:0000313" key="1">
    <source>
        <dbReference type="Proteomes" id="UP001652741"/>
    </source>
</evidence>
<evidence type="ECO:0000313" key="2">
    <source>
        <dbReference type="RefSeq" id="XP_014064619.2"/>
    </source>
</evidence>
<sequence>MASISMEPMYSKDLWSTPHLKSGSRWNIPVTSKRSFDSSKCQRDQFSNLSGKIRLIMESLPFLLAAVFFAKLRPEPSVSSHPHTSPFSLGNRELTTVSLKVAEDSPLCHKPRVILTPQRSSARFGVPSHSPFFCRNNPHPQRVRHIKGINDKQICAVNDVTFGQFPQYCLGRVLTLEKNLVLQSNIPTAAIGTNSTYLPIDVLTGLQFFPLKQTDSPSLRLLTEAWREELRELTERAGLLGPGGRGSGVPFFPHSSCVSALGGSRHDREGNLKLQLMVIDMLCQILQTESIGDVQQWILTAGQREKDQVLSLLSSALAKDPVSAYEAPGREQLTVKEVKNLPPASRMVSISEEDTTRCHSLEIMSNCDSGKLEDAGTERAESKTPRERHIARPLSTQRTLGSPTVCHLNQKVVLCYTKRALMLHTPPGVFQAEWPNYTQQAPGSLVT</sequence>
<dbReference type="PANTHER" id="PTHR33772:SF1">
    <property type="entry name" value="PROTEIN TBATA"/>
    <property type="match status" value="1"/>
</dbReference>
<reference evidence="2" key="1">
    <citation type="submission" date="2025-08" db="UniProtKB">
        <authorList>
            <consortium name="RefSeq"/>
        </authorList>
    </citation>
    <scope>IDENTIFICATION</scope>
</reference>
<dbReference type="InterPro" id="IPR037394">
    <property type="entry name" value="TBATA-like"/>
</dbReference>
<organism evidence="1 2">
    <name type="scientific">Salmo salar</name>
    <name type="common">Atlantic salmon</name>
    <dbReference type="NCBI Taxonomy" id="8030"/>
    <lineage>
        <taxon>Eukaryota</taxon>
        <taxon>Metazoa</taxon>
        <taxon>Chordata</taxon>
        <taxon>Craniata</taxon>
        <taxon>Vertebrata</taxon>
        <taxon>Euteleostomi</taxon>
        <taxon>Actinopterygii</taxon>
        <taxon>Neopterygii</taxon>
        <taxon>Teleostei</taxon>
        <taxon>Protacanthopterygii</taxon>
        <taxon>Salmoniformes</taxon>
        <taxon>Salmonidae</taxon>
        <taxon>Salmoninae</taxon>
        <taxon>Salmo</taxon>
    </lineage>
</organism>
<protein>
    <submittedName>
        <fullName evidence="2">Protein TBATA isoform X1</fullName>
    </submittedName>
</protein>
<dbReference type="RefSeq" id="XP_014064619.2">
    <property type="nucleotide sequence ID" value="XM_014209144.2"/>
</dbReference>
<keyword evidence="1" id="KW-1185">Reference proteome</keyword>
<gene>
    <name evidence="2" type="primary">LOC106610030</name>
</gene>
<proteinExistence type="predicted"/>
<accession>A0A1S3SJV5</accession>
<dbReference type="PaxDb" id="8030-ENSSSAP00000070466"/>
<dbReference type="GeneID" id="106610030"/>
<dbReference type="Proteomes" id="UP001652741">
    <property type="component" value="Chromosome ssa08"/>
</dbReference>
<dbReference type="PANTHER" id="PTHR33772">
    <property type="entry name" value="THYMUS, BRAIN AND TESTES-ASSOCIATED"/>
    <property type="match status" value="1"/>
</dbReference>
<dbReference type="AlphaFoldDB" id="A0A1S3SJV5"/>
<dbReference type="Pfam" id="PF15256">
    <property type="entry name" value="SPATIAL"/>
    <property type="match status" value="2"/>
</dbReference>
<name>A0A1S3SJV5_SALSA</name>
<dbReference type="STRING" id="8030.ENSSSAP00000070466"/>